<protein>
    <submittedName>
        <fullName evidence="2">Uncharacterized protein</fullName>
    </submittedName>
</protein>
<evidence type="ECO:0000256" key="1">
    <source>
        <dbReference type="SAM" id="Phobius"/>
    </source>
</evidence>
<gene>
    <name evidence="2" type="ORF">S01H1_67362</name>
</gene>
<evidence type="ECO:0000313" key="2">
    <source>
        <dbReference type="EMBL" id="GAG38000.1"/>
    </source>
</evidence>
<keyword evidence="1" id="KW-1133">Transmembrane helix</keyword>
<proteinExistence type="predicted"/>
<feature type="transmembrane region" description="Helical" evidence="1">
    <location>
        <begin position="33"/>
        <end position="53"/>
    </location>
</feature>
<dbReference type="EMBL" id="BARS01044607">
    <property type="protein sequence ID" value="GAG38000.1"/>
    <property type="molecule type" value="Genomic_DNA"/>
</dbReference>
<name>X0X4S4_9ZZZZ</name>
<organism evidence="2">
    <name type="scientific">marine sediment metagenome</name>
    <dbReference type="NCBI Taxonomy" id="412755"/>
    <lineage>
        <taxon>unclassified sequences</taxon>
        <taxon>metagenomes</taxon>
        <taxon>ecological metagenomes</taxon>
    </lineage>
</organism>
<sequence>MYKSNVVEKRHVDILNAKISHSKRTLLSHVLRWLLFAVFLVGCIYIPKAFYFIGGLF</sequence>
<comment type="caution">
    <text evidence="2">The sequence shown here is derived from an EMBL/GenBank/DDBJ whole genome shotgun (WGS) entry which is preliminary data.</text>
</comment>
<keyword evidence="1" id="KW-0472">Membrane</keyword>
<dbReference type="AlphaFoldDB" id="X0X4S4"/>
<accession>X0X4S4</accession>
<keyword evidence="1" id="KW-0812">Transmembrane</keyword>
<reference evidence="2" key="1">
    <citation type="journal article" date="2014" name="Front. Microbiol.">
        <title>High frequency of phylogenetically diverse reductive dehalogenase-homologous genes in deep subseafloor sedimentary metagenomes.</title>
        <authorList>
            <person name="Kawai M."/>
            <person name="Futagami T."/>
            <person name="Toyoda A."/>
            <person name="Takaki Y."/>
            <person name="Nishi S."/>
            <person name="Hori S."/>
            <person name="Arai W."/>
            <person name="Tsubouchi T."/>
            <person name="Morono Y."/>
            <person name="Uchiyama I."/>
            <person name="Ito T."/>
            <person name="Fujiyama A."/>
            <person name="Inagaki F."/>
            <person name="Takami H."/>
        </authorList>
    </citation>
    <scope>NUCLEOTIDE SEQUENCE</scope>
    <source>
        <strain evidence="2">Expedition CK06-06</strain>
    </source>
</reference>